<dbReference type="GO" id="GO:0045892">
    <property type="term" value="P:negative regulation of DNA-templated transcription"/>
    <property type="evidence" value="ECO:0007669"/>
    <property type="project" value="TreeGrafter"/>
</dbReference>
<keyword evidence="9" id="KW-1185">Reference proteome</keyword>
<keyword evidence="2" id="KW-0678">Repressor</keyword>
<dbReference type="Proteomes" id="UP000315628">
    <property type="component" value="Unassembled WGS sequence"/>
</dbReference>
<dbReference type="Gene3D" id="3.30.1490.190">
    <property type="match status" value="1"/>
</dbReference>
<dbReference type="PANTHER" id="PTHR33202:SF7">
    <property type="entry name" value="FERRIC UPTAKE REGULATION PROTEIN"/>
    <property type="match status" value="1"/>
</dbReference>
<feature type="binding site" evidence="7">
    <location>
        <position position="141"/>
    </location>
    <ligand>
        <name>Zn(2+)</name>
        <dbReference type="ChEBI" id="CHEBI:29105"/>
    </ligand>
</feature>
<evidence type="ECO:0000256" key="1">
    <source>
        <dbReference type="ARBA" id="ARBA00007957"/>
    </source>
</evidence>
<keyword evidence="6" id="KW-0804">Transcription</keyword>
<evidence type="ECO:0000256" key="2">
    <source>
        <dbReference type="ARBA" id="ARBA00022491"/>
    </source>
</evidence>
<dbReference type="Pfam" id="PF01475">
    <property type="entry name" value="FUR"/>
    <property type="match status" value="1"/>
</dbReference>
<dbReference type="GO" id="GO:0008270">
    <property type="term" value="F:zinc ion binding"/>
    <property type="evidence" value="ECO:0007669"/>
    <property type="project" value="TreeGrafter"/>
</dbReference>
<dbReference type="EMBL" id="VIUW01000001">
    <property type="protein sequence ID" value="TWD16991.1"/>
    <property type="molecule type" value="Genomic_DNA"/>
</dbReference>
<sequence length="147" mass="15989">MAVMVHIDRLTAAVRARGLRMTDPRRRVLAALAGSQHQTPEQILQVVTDDGGSELPPSTIYRTLQALEEAGVVAHTHLDHGPPTYQLAGPHRHLHLVCRSCKTVSELPSEHAAALVGTIRSETGFRADPTHMAIHGRCARCAGEEDR</sequence>
<evidence type="ECO:0000256" key="5">
    <source>
        <dbReference type="ARBA" id="ARBA00023125"/>
    </source>
</evidence>
<evidence type="ECO:0000313" key="8">
    <source>
        <dbReference type="EMBL" id="TWD16991.1"/>
    </source>
</evidence>
<comment type="similarity">
    <text evidence="1">Belongs to the Fur family.</text>
</comment>
<gene>
    <name evidence="8" type="ORF">FB557_0545</name>
</gene>
<feature type="binding site" evidence="7">
    <location>
        <position position="98"/>
    </location>
    <ligand>
        <name>Zn(2+)</name>
        <dbReference type="ChEBI" id="CHEBI:29105"/>
    </ligand>
</feature>
<dbReference type="PANTHER" id="PTHR33202">
    <property type="entry name" value="ZINC UPTAKE REGULATION PROTEIN"/>
    <property type="match status" value="1"/>
</dbReference>
<dbReference type="CDD" id="cd07153">
    <property type="entry name" value="Fur_like"/>
    <property type="match status" value="1"/>
</dbReference>
<dbReference type="InterPro" id="IPR002481">
    <property type="entry name" value="FUR"/>
</dbReference>
<name>A0A560WH23_9MICO</name>
<keyword evidence="4" id="KW-0805">Transcription regulation</keyword>
<dbReference type="InterPro" id="IPR036390">
    <property type="entry name" value="WH_DNA-bd_sf"/>
</dbReference>
<evidence type="ECO:0000256" key="7">
    <source>
        <dbReference type="PIRSR" id="PIRSR602481-1"/>
    </source>
</evidence>
<evidence type="ECO:0000256" key="6">
    <source>
        <dbReference type="ARBA" id="ARBA00023163"/>
    </source>
</evidence>
<organism evidence="8 9">
    <name type="scientific">Marihabitans asiaticum</name>
    <dbReference type="NCBI Taxonomy" id="415218"/>
    <lineage>
        <taxon>Bacteria</taxon>
        <taxon>Bacillati</taxon>
        <taxon>Actinomycetota</taxon>
        <taxon>Actinomycetes</taxon>
        <taxon>Micrococcales</taxon>
        <taxon>Intrasporangiaceae</taxon>
        <taxon>Marihabitans</taxon>
    </lineage>
</organism>
<comment type="caution">
    <text evidence="8">The sequence shown here is derived from an EMBL/GenBank/DDBJ whole genome shotgun (WGS) entry which is preliminary data.</text>
</comment>
<keyword evidence="5" id="KW-0238">DNA-binding</keyword>
<keyword evidence="7" id="KW-0479">Metal-binding</keyword>
<dbReference type="Gene3D" id="1.10.10.10">
    <property type="entry name" value="Winged helix-like DNA-binding domain superfamily/Winged helix DNA-binding domain"/>
    <property type="match status" value="1"/>
</dbReference>
<comment type="cofactor">
    <cofactor evidence="7">
        <name>Zn(2+)</name>
        <dbReference type="ChEBI" id="CHEBI:29105"/>
    </cofactor>
    <text evidence="7">Binds 1 zinc ion per subunit.</text>
</comment>
<reference evidence="8 9" key="1">
    <citation type="submission" date="2019-06" db="EMBL/GenBank/DDBJ databases">
        <title>Sequencing the genomes of 1000 actinobacteria strains.</title>
        <authorList>
            <person name="Klenk H.-P."/>
        </authorList>
    </citation>
    <scope>NUCLEOTIDE SEQUENCE [LARGE SCALE GENOMIC DNA]</scope>
    <source>
        <strain evidence="8 9">DSM 18935</strain>
    </source>
</reference>
<accession>A0A560WH23</accession>
<protein>
    <submittedName>
        <fullName evidence="8">Fur family nickel uptake regulator</fullName>
    </submittedName>
</protein>
<dbReference type="AlphaFoldDB" id="A0A560WH23"/>
<dbReference type="GO" id="GO:0000976">
    <property type="term" value="F:transcription cis-regulatory region binding"/>
    <property type="evidence" value="ECO:0007669"/>
    <property type="project" value="TreeGrafter"/>
</dbReference>
<dbReference type="GO" id="GO:1900376">
    <property type="term" value="P:regulation of secondary metabolite biosynthetic process"/>
    <property type="evidence" value="ECO:0007669"/>
    <property type="project" value="TreeGrafter"/>
</dbReference>
<dbReference type="InterPro" id="IPR043135">
    <property type="entry name" value="Fur_C"/>
</dbReference>
<evidence type="ECO:0000256" key="3">
    <source>
        <dbReference type="ARBA" id="ARBA00022833"/>
    </source>
</evidence>
<evidence type="ECO:0000256" key="4">
    <source>
        <dbReference type="ARBA" id="ARBA00023015"/>
    </source>
</evidence>
<evidence type="ECO:0000313" key="9">
    <source>
        <dbReference type="Proteomes" id="UP000315628"/>
    </source>
</evidence>
<feature type="binding site" evidence="7">
    <location>
        <position position="138"/>
    </location>
    <ligand>
        <name>Zn(2+)</name>
        <dbReference type="ChEBI" id="CHEBI:29105"/>
    </ligand>
</feature>
<dbReference type="GO" id="GO:0003700">
    <property type="term" value="F:DNA-binding transcription factor activity"/>
    <property type="evidence" value="ECO:0007669"/>
    <property type="project" value="InterPro"/>
</dbReference>
<dbReference type="SUPFAM" id="SSF46785">
    <property type="entry name" value="Winged helix' DNA-binding domain"/>
    <property type="match status" value="1"/>
</dbReference>
<keyword evidence="3 7" id="KW-0862">Zinc</keyword>
<feature type="binding site" evidence="7">
    <location>
        <position position="101"/>
    </location>
    <ligand>
        <name>Zn(2+)</name>
        <dbReference type="ChEBI" id="CHEBI:29105"/>
    </ligand>
</feature>
<proteinExistence type="inferred from homology"/>
<dbReference type="InterPro" id="IPR036388">
    <property type="entry name" value="WH-like_DNA-bd_sf"/>
</dbReference>